<reference evidence="1 2" key="1">
    <citation type="submission" date="2015-09" db="EMBL/GenBank/DDBJ databases">
        <title>Sorangium comparison.</title>
        <authorList>
            <person name="Zaburannyi N."/>
            <person name="Bunk B."/>
            <person name="Overmann J."/>
            <person name="Mueller R."/>
        </authorList>
    </citation>
    <scope>NUCLEOTIDE SEQUENCE [LARGE SCALE GENOMIC DNA]</scope>
    <source>
        <strain evidence="1 2">So ce836</strain>
    </source>
</reference>
<gene>
    <name evidence="1" type="ORF">SOCE836_078950</name>
</gene>
<sequence length="181" mass="18693">MHTRIGLTLAALMGASACGAPDEPSDAGAESGGAEDIPPALRSFEVSLDEGTTTESVIPQILEAGRPELAAACADRPEALIRIYNPLDPGAFTDMPCAASLGGAEAAEGSVVPASAGDEPIEATQQRWSPFSLGCAAFILGSTLIATREICPRATNPRAARHCNRWSDVGFGTLTLMCAFF</sequence>
<protein>
    <submittedName>
        <fullName evidence="1">Uncharacterized protein</fullName>
    </submittedName>
</protein>
<dbReference type="AlphaFoldDB" id="A0A4P2QYP7"/>
<name>A0A4P2QYP7_SORCE</name>
<evidence type="ECO:0000313" key="1">
    <source>
        <dbReference type="EMBL" id="AUX35697.1"/>
    </source>
</evidence>
<proteinExistence type="predicted"/>
<dbReference type="RefSeq" id="WP_129578671.1">
    <property type="nucleotide sequence ID" value="NZ_CP012672.1"/>
</dbReference>
<dbReference type="PROSITE" id="PS51257">
    <property type="entry name" value="PROKAR_LIPOPROTEIN"/>
    <property type="match status" value="1"/>
</dbReference>
<accession>A0A4P2QYP7</accession>
<organism evidence="1 2">
    <name type="scientific">Sorangium cellulosum</name>
    <name type="common">Polyangium cellulosum</name>
    <dbReference type="NCBI Taxonomy" id="56"/>
    <lineage>
        <taxon>Bacteria</taxon>
        <taxon>Pseudomonadati</taxon>
        <taxon>Myxococcota</taxon>
        <taxon>Polyangia</taxon>
        <taxon>Polyangiales</taxon>
        <taxon>Polyangiaceae</taxon>
        <taxon>Sorangium</taxon>
    </lineage>
</organism>
<dbReference type="EMBL" id="CP012672">
    <property type="protein sequence ID" value="AUX35697.1"/>
    <property type="molecule type" value="Genomic_DNA"/>
</dbReference>
<dbReference type="Proteomes" id="UP000295497">
    <property type="component" value="Chromosome"/>
</dbReference>
<evidence type="ECO:0000313" key="2">
    <source>
        <dbReference type="Proteomes" id="UP000295497"/>
    </source>
</evidence>